<proteinExistence type="predicted"/>
<organism evidence="1 2">
    <name type="scientific">Paraburkholderia ferrariae</name>
    <dbReference type="NCBI Taxonomy" id="386056"/>
    <lineage>
        <taxon>Bacteria</taxon>
        <taxon>Pseudomonadati</taxon>
        <taxon>Pseudomonadota</taxon>
        <taxon>Betaproteobacteria</taxon>
        <taxon>Burkholderiales</taxon>
        <taxon>Burkholderiaceae</taxon>
        <taxon>Paraburkholderia</taxon>
    </lineage>
</organism>
<evidence type="ECO:0000313" key="2">
    <source>
        <dbReference type="Proteomes" id="UP001489897"/>
    </source>
</evidence>
<evidence type="ECO:0000313" key="1">
    <source>
        <dbReference type="EMBL" id="MEM5426759.1"/>
    </source>
</evidence>
<protein>
    <submittedName>
        <fullName evidence="1">Uncharacterized protein</fullName>
    </submittedName>
</protein>
<comment type="caution">
    <text evidence="1">The sequence shown here is derived from an EMBL/GenBank/DDBJ whole genome shotgun (WGS) entry which is preliminary data.</text>
</comment>
<dbReference type="Proteomes" id="UP001489897">
    <property type="component" value="Unassembled WGS sequence"/>
</dbReference>
<sequence>MQQALLQGRKFTRPALPIHAAINCCEKHVALEDGRMIEQPVDCSQRLEWGRDLTPFVEAPIFGHSGNATPCPERIIGIPSATSTKGLRTYRSFGGIIRLLHLNRDHEWLSIFLPDFHLSSYPFPYHFMVYQYIKEPATLTHRTFLSHGTNHASNTNIAASIMNAFRISTIAWSPTL</sequence>
<dbReference type="RefSeq" id="WP_342950321.1">
    <property type="nucleotide sequence ID" value="NZ_JAYMRV010000022.1"/>
</dbReference>
<keyword evidence="2" id="KW-1185">Reference proteome</keyword>
<gene>
    <name evidence="1" type="ORF">VSR73_38155</name>
</gene>
<dbReference type="EMBL" id="JAYMRV010000022">
    <property type="protein sequence ID" value="MEM5426759.1"/>
    <property type="molecule type" value="Genomic_DNA"/>
</dbReference>
<accession>A0ABU9S475</accession>
<name>A0ABU9S475_9BURK</name>
<reference evidence="1 2" key="1">
    <citation type="submission" date="2024-01" db="EMBL/GenBank/DDBJ databases">
        <title>The diversity of rhizobia nodulating Mimosa spp. in eleven states of Brazil covering several biomes is determined by host plant, location, and edaphic factors.</title>
        <authorList>
            <person name="Rouws L."/>
            <person name="Barauna A."/>
            <person name="Beukes C."/>
            <person name="De Faria S.M."/>
            <person name="Gross E."/>
            <person name="Dos Reis Junior F.B."/>
            <person name="Simon M."/>
            <person name="Maluk M."/>
            <person name="Odee D.W."/>
            <person name="Kenicer G."/>
            <person name="Young J.P.W."/>
            <person name="Reis V.M."/>
            <person name="Zilli J."/>
            <person name="James E.K."/>
        </authorList>
    </citation>
    <scope>NUCLEOTIDE SEQUENCE [LARGE SCALE GENOMIC DNA]</scope>
    <source>
        <strain evidence="1 2">JPY167</strain>
    </source>
</reference>